<feature type="transmembrane region" description="Helical" evidence="1">
    <location>
        <begin position="64"/>
        <end position="82"/>
    </location>
</feature>
<accession>A0ABW6UY90</accession>
<keyword evidence="1" id="KW-0812">Transmembrane</keyword>
<gene>
    <name evidence="2" type="ORF">ACFY05_04135</name>
</gene>
<evidence type="ECO:0000256" key="1">
    <source>
        <dbReference type="SAM" id="Phobius"/>
    </source>
</evidence>
<reference evidence="2 3" key="1">
    <citation type="submission" date="2024-10" db="EMBL/GenBank/DDBJ databases">
        <title>The Natural Products Discovery Center: Release of the First 8490 Sequenced Strains for Exploring Actinobacteria Biosynthetic Diversity.</title>
        <authorList>
            <person name="Kalkreuter E."/>
            <person name="Kautsar S.A."/>
            <person name="Yang D."/>
            <person name="Bader C.D."/>
            <person name="Teijaro C.N."/>
            <person name="Fluegel L."/>
            <person name="Davis C.M."/>
            <person name="Simpson J.R."/>
            <person name="Lauterbach L."/>
            <person name="Steele A.D."/>
            <person name="Gui C."/>
            <person name="Meng S."/>
            <person name="Li G."/>
            <person name="Viehrig K."/>
            <person name="Ye F."/>
            <person name="Su P."/>
            <person name="Kiefer A.F."/>
            <person name="Nichols A."/>
            <person name="Cepeda A.J."/>
            <person name="Yan W."/>
            <person name="Fan B."/>
            <person name="Jiang Y."/>
            <person name="Adhikari A."/>
            <person name="Zheng C.-J."/>
            <person name="Schuster L."/>
            <person name="Cowan T.M."/>
            <person name="Smanski M.J."/>
            <person name="Chevrette M.G."/>
            <person name="De Carvalho L.P.S."/>
            <person name="Shen B."/>
        </authorList>
    </citation>
    <scope>NUCLEOTIDE SEQUENCE [LARGE SCALE GENOMIC DNA]</scope>
    <source>
        <strain evidence="2 3">NPDC001281</strain>
    </source>
</reference>
<dbReference type="Proteomes" id="UP001602119">
    <property type="component" value="Unassembled WGS sequence"/>
</dbReference>
<keyword evidence="1" id="KW-0472">Membrane</keyword>
<name>A0ABW6UY90_MICFU</name>
<sequence length="96" mass="10324">MIKSYQFGRKAAVVVTLYGIALVAVASGVLVALLSGKDGVVLWPLVLGVPLGWPLLWAPIDNGLVLWACFLALGVVQGWLIWRLCRGPRSRPEGSQ</sequence>
<comment type="caution">
    <text evidence="2">The sequence shown here is derived from an EMBL/GenBank/DDBJ whole genome shotgun (WGS) entry which is preliminary data.</text>
</comment>
<dbReference type="EMBL" id="JBIAXI010000002">
    <property type="protein sequence ID" value="MFF4772024.1"/>
    <property type="molecule type" value="Genomic_DNA"/>
</dbReference>
<feature type="transmembrane region" description="Helical" evidence="1">
    <location>
        <begin position="12"/>
        <end position="33"/>
    </location>
</feature>
<keyword evidence="1" id="KW-1133">Transmembrane helix</keyword>
<proteinExistence type="predicted"/>
<dbReference type="RefSeq" id="WP_066945681.1">
    <property type="nucleotide sequence ID" value="NZ_BBYK01000060.1"/>
</dbReference>
<protein>
    <submittedName>
        <fullName evidence="2">Uncharacterized protein</fullName>
    </submittedName>
</protein>
<evidence type="ECO:0000313" key="2">
    <source>
        <dbReference type="EMBL" id="MFF4772024.1"/>
    </source>
</evidence>
<organism evidence="2 3">
    <name type="scientific">Microtetraspora fusca</name>
    <dbReference type="NCBI Taxonomy" id="1997"/>
    <lineage>
        <taxon>Bacteria</taxon>
        <taxon>Bacillati</taxon>
        <taxon>Actinomycetota</taxon>
        <taxon>Actinomycetes</taxon>
        <taxon>Streptosporangiales</taxon>
        <taxon>Streptosporangiaceae</taxon>
        <taxon>Microtetraspora</taxon>
    </lineage>
</organism>
<keyword evidence="3" id="KW-1185">Reference proteome</keyword>
<evidence type="ECO:0000313" key="3">
    <source>
        <dbReference type="Proteomes" id="UP001602119"/>
    </source>
</evidence>